<dbReference type="EMBL" id="JACEIK010001902">
    <property type="protein sequence ID" value="MCD7473003.1"/>
    <property type="molecule type" value="Genomic_DNA"/>
</dbReference>
<protein>
    <submittedName>
        <fullName evidence="2">Uncharacterized protein</fullName>
    </submittedName>
</protein>
<evidence type="ECO:0000256" key="1">
    <source>
        <dbReference type="SAM" id="MobiDB-lite"/>
    </source>
</evidence>
<organism evidence="2 3">
    <name type="scientific">Datura stramonium</name>
    <name type="common">Jimsonweed</name>
    <name type="synonym">Common thornapple</name>
    <dbReference type="NCBI Taxonomy" id="4076"/>
    <lineage>
        <taxon>Eukaryota</taxon>
        <taxon>Viridiplantae</taxon>
        <taxon>Streptophyta</taxon>
        <taxon>Embryophyta</taxon>
        <taxon>Tracheophyta</taxon>
        <taxon>Spermatophyta</taxon>
        <taxon>Magnoliopsida</taxon>
        <taxon>eudicotyledons</taxon>
        <taxon>Gunneridae</taxon>
        <taxon>Pentapetalae</taxon>
        <taxon>asterids</taxon>
        <taxon>lamiids</taxon>
        <taxon>Solanales</taxon>
        <taxon>Solanaceae</taxon>
        <taxon>Solanoideae</taxon>
        <taxon>Datureae</taxon>
        <taxon>Datura</taxon>
    </lineage>
</organism>
<evidence type="ECO:0000313" key="3">
    <source>
        <dbReference type="Proteomes" id="UP000823775"/>
    </source>
</evidence>
<reference evidence="2 3" key="1">
    <citation type="journal article" date="2021" name="BMC Genomics">
        <title>Datura genome reveals duplications of psychoactive alkaloid biosynthetic genes and high mutation rate following tissue culture.</title>
        <authorList>
            <person name="Rajewski A."/>
            <person name="Carter-House D."/>
            <person name="Stajich J."/>
            <person name="Litt A."/>
        </authorList>
    </citation>
    <scope>NUCLEOTIDE SEQUENCE [LARGE SCALE GENOMIC DNA]</scope>
    <source>
        <strain evidence="2">AR-01</strain>
    </source>
</reference>
<keyword evidence="3" id="KW-1185">Reference proteome</keyword>
<accession>A0ABS8TP70</accession>
<gene>
    <name evidence="2" type="ORF">HAX54_014535</name>
</gene>
<evidence type="ECO:0000313" key="2">
    <source>
        <dbReference type="EMBL" id="MCD7473003.1"/>
    </source>
</evidence>
<comment type="caution">
    <text evidence="2">The sequence shown here is derived from an EMBL/GenBank/DDBJ whole genome shotgun (WGS) entry which is preliminary data.</text>
</comment>
<feature type="compositionally biased region" description="Basic and acidic residues" evidence="1">
    <location>
        <begin position="1"/>
        <end position="10"/>
    </location>
</feature>
<proteinExistence type="predicted"/>
<feature type="region of interest" description="Disordered" evidence="1">
    <location>
        <begin position="100"/>
        <end position="123"/>
    </location>
</feature>
<feature type="compositionally biased region" description="Polar residues" evidence="1">
    <location>
        <begin position="107"/>
        <end position="123"/>
    </location>
</feature>
<feature type="non-terminal residue" evidence="2">
    <location>
        <position position="1"/>
    </location>
</feature>
<feature type="region of interest" description="Disordered" evidence="1">
    <location>
        <begin position="1"/>
        <end position="25"/>
    </location>
</feature>
<name>A0ABS8TP70_DATST</name>
<sequence>QRSENLEHQLPKMFTGRDMQPSHGETETYYSRTCLIQRRLFYNNCDASVDKAQLRRTHFEQKRGLSEALEAMFTACLGGVPESPSSPRFLQGILLRRRPMFDRNEQESPSSPRFPQGIPSQLL</sequence>
<dbReference type="Proteomes" id="UP000823775">
    <property type="component" value="Unassembled WGS sequence"/>
</dbReference>